<reference evidence="1 2" key="1">
    <citation type="submission" date="2019-01" db="EMBL/GenBank/DDBJ databases">
        <title>Sequencing of cultivated peanut Arachis hypogaea provides insights into genome evolution and oil improvement.</title>
        <authorList>
            <person name="Chen X."/>
        </authorList>
    </citation>
    <scope>NUCLEOTIDE SEQUENCE [LARGE SCALE GENOMIC DNA]</scope>
    <source>
        <strain evidence="2">cv. Fuhuasheng</strain>
        <tissue evidence="1">Leaves</tissue>
    </source>
</reference>
<dbReference type="Pfam" id="PF03004">
    <property type="entry name" value="Transposase_24"/>
    <property type="match status" value="1"/>
</dbReference>
<protein>
    <submittedName>
        <fullName evidence="1">Uncharacterized protein</fullName>
    </submittedName>
</protein>
<keyword evidence="2" id="KW-1185">Reference proteome</keyword>
<gene>
    <name evidence="1" type="ORF">Ahy_B09g096603</name>
</gene>
<proteinExistence type="predicted"/>
<dbReference type="PANTHER" id="PTHR33144">
    <property type="entry name" value="OS10G0409366 PROTEIN-RELATED"/>
    <property type="match status" value="1"/>
</dbReference>
<organism evidence="1 2">
    <name type="scientific">Arachis hypogaea</name>
    <name type="common">Peanut</name>
    <dbReference type="NCBI Taxonomy" id="3818"/>
    <lineage>
        <taxon>Eukaryota</taxon>
        <taxon>Viridiplantae</taxon>
        <taxon>Streptophyta</taxon>
        <taxon>Embryophyta</taxon>
        <taxon>Tracheophyta</taxon>
        <taxon>Spermatophyta</taxon>
        <taxon>Magnoliopsida</taxon>
        <taxon>eudicotyledons</taxon>
        <taxon>Gunneridae</taxon>
        <taxon>Pentapetalae</taxon>
        <taxon>rosids</taxon>
        <taxon>fabids</taxon>
        <taxon>Fabales</taxon>
        <taxon>Fabaceae</taxon>
        <taxon>Papilionoideae</taxon>
        <taxon>50 kb inversion clade</taxon>
        <taxon>dalbergioids sensu lato</taxon>
        <taxon>Dalbergieae</taxon>
        <taxon>Pterocarpus clade</taxon>
        <taxon>Arachis</taxon>
    </lineage>
</organism>
<dbReference type="EMBL" id="SDMP01000019">
    <property type="protein sequence ID" value="RYQ90554.1"/>
    <property type="molecule type" value="Genomic_DNA"/>
</dbReference>
<evidence type="ECO:0000313" key="2">
    <source>
        <dbReference type="Proteomes" id="UP000289738"/>
    </source>
</evidence>
<sequence length="96" mass="11416">MLVNRLLKISKIQFQKLIAYWSIPTVKAMCVVNSENRRKQQWRHKMGPINFERVRVDLSEKRENKEKPNQAKMFVATRNGLKRKTLDVETQVFIVS</sequence>
<dbReference type="PANTHER" id="PTHR33144:SF16">
    <property type="entry name" value="OS02G0129000 PROTEIN"/>
    <property type="match status" value="1"/>
</dbReference>
<name>A0A444XLJ7_ARAHY</name>
<dbReference type="InterPro" id="IPR004252">
    <property type="entry name" value="Probable_transposase_24"/>
</dbReference>
<dbReference type="AlphaFoldDB" id="A0A444XLJ7"/>
<dbReference type="Proteomes" id="UP000289738">
    <property type="component" value="Chromosome B09"/>
</dbReference>
<evidence type="ECO:0000313" key="1">
    <source>
        <dbReference type="EMBL" id="RYQ90554.1"/>
    </source>
</evidence>
<comment type="caution">
    <text evidence="1">The sequence shown here is derived from an EMBL/GenBank/DDBJ whole genome shotgun (WGS) entry which is preliminary data.</text>
</comment>
<accession>A0A444XLJ7</accession>